<name>A0A517E001_9FIRM</name>
<dbReference type="EMBL" id="CP036259">
    <property type="protein sequence ID" value="QDR82930.1"/>
    <property type="molecule type" value="Genomic_DNA"/>
</dbReference>
<reference evidence="2 3" key="1">
    <citation type="submission" date="2019-02" db="EMBL/GenBank/DDBJ databases">
        <title>Closed genome of Sporomusa termitida DSM 4440.</title>
        <authorList>
            <person name="Poehlein A."/>
            <person name="Daniel R."/>
        </authorList>
    </citation>
    <scope>NUCLEOTIDE SEQUENCE [LARGE SCALE GENOMIC DNA]</scope>
    <source>
        <strain evidence="2 3">DSM 4440</strain>
    </source>
</reference>
<proteinExistence type="predicted"/>
<protein>
    <submittedName>
        <fullName evidence="2">Uncharacterized protein</fullName>
    </submittedName>
</protein>
<feature type="transmembrane region" description="Helical" evidence="1">
    <location>
        <begin position="58"/>
        <end position="78"/>
    </location>
</feature>
<evidence type="ECO:0000256" key="1">
    <source>
        <dbReference type="SAM" id="Phobius"/>
    </source>
</evidence>
<accession>A0A517E001</accession>
<organism evidence="2 3">
    <name type="scientific">Sporomusa termitida</name>
    <dbReference type="NCBI Taxonomy" id="2377"/>
    <lineage>
        <taxon>Bacteria</taxon>
        <taxon>Bacillati</taxon>
        <taxon>Bacillota</taxon>
        <taxon>Negativicutes</taxon>
        <taxon>Selenomonadales</taxon>
        <taxon>Sporomusaceae</taxon>
        <taxon>Sporomusa</taxon>
    </lineage>
</organism>
<keyword evidence="3" id="KW-1185">Reference proteome</keyword>
<dbReference type="AlphaFoldDB" id="A0A517E001"/>
<keyword evidence="1" id="KW-1133">Transmembrane helix</keyword>
<dbReference type="Proteomes" id="UP000320776">
    <property type="component" value="Chromosome"/>
</dbReference>
<keyword evidence="1" id="KW-0812">Transmembrane</keyword>
<dbReference type="KEGG" id="sted:SPTER_43790"/>
<sequence>MNITIGNSVRRLRELLAGTDPVTQTVLRILAAVFGGYALNASVLTALALLLPWPKVEILFFTALFSALIYPAVLLWVFAAPTAQRAWRDLLNVILLSGLLALVAAWTN</sequence>
<dbReference type="OrthoDB" id="1684279at2"/>
<evidence type="ECO:0000313" key="2">
    <source>
        <dbReference type="EMBL" id="QDR82930.1"/>
    </source>
</evidence>
<keyword evidence="1" id="KW-0472">Membrane</keyword>
<evidence type="ECO:0000313" key="3">
    <source>
        <dbReference type="Proteomes" id="UP000320776"/>
    </source>
</evidence>
<dbReference type="RefSeq" id="WP_144352260.1">
    <property type="nucleotide sequence ID" value="NZ_CP036259.1"/>
</dbReference>
<gene>
    <name evidence="2" type="ORF">SPTER_43790</name>
</gene>
<feature type="transmembrane region" description="Helical" evidence="1">
    <location>
        <begin position="29"/>
        <end position="52"/>
    </location>
</feature>
<feature type="transmembrane region" description="Helical" evidence="1">
    <location>
        <begin position="90"/>
        <end position="107"/>
    </location>
</feature>